<dbReference type="RefSeq" id="WP_227977331.1">
    <property type="nucleotide sequence ID" value="NZ_BLBC01000005.1"/>
</dbReference>
<accession>A0A5M4B7M5</accession>
<protein>
    <submittedName>
        <fullName evidence="1">Uncharacterized protein</fullName>
    </submittedName>
</protein>
<proteinExistence type="predicted"/>
<sequence>MTTKTIDGCSYSEFWVPPPNWQKATKKDLEKDWYVQCAFFDPRFQKKYPKGFPYRKRVNKPKTIEKRKAVISFLLKKLPKQLNEGFNPILKKYPCVQKEGLHPDLPFIEAFKRALSQKKAIKDTSMILVVPSIAFKKHRKLLKCKTSK</sequence>
<reference evidence="2" key="1">
    <citation type="journal article" date="2020" name="Int. J. Syst. Evol. Microbiol.">
        <title>Capnocytophaga felis sp. nov. isolated from the feline oral cavity.</title>
        <authorList>
            <person name="Suzuki M."/>
            <person name="Umeda K."/>
            <person name="Kimura M."/>
            <person name="Imaoka K."/>
            <person name="Morikawa S."/>
            <person name="Maeda K."/>
        </authorList>
    </citation>
    <scope>NUCLEOTIDE SEQUENCE [LARGE SCALE GENOMIC DNA]</scope>
    <source>
        <strain evidence="2">KC07070</strain>
    </source>
</reference>
<comment type="caution">
    <text evidence="1">The sequence shown here is derived from an EMBL/GenBank/DDBJ whole genome shotgun (WGS) entry which is preliminary data.</text>
</comment>
<evidence type="ECO:0000313" key="1">
    <source>
        <dbReference type="EMBL" id="GET45252.1"/>
    </source>
</evidence>
<name>A0A5M4B7M5_9FLAO</name>
<dbReference type="AlphaFoldDB" id="A0A5M4B7M5"/>
<organism evidence="1 2">
    <name type="scientific">Capnocytophaga felis</name>
    <dbReference type="NCBI Taxonomy" id="2267611"/>
    <lineage>
        <taxon>Bacteria</taxon>
        <taxon>Pseudomonadati</taxon>
        <taxon>Bacteroidota</taxon>
        <taxon>Flavobacteriia</taxon>
        <taxon>Flavobacteriales</taxon>
        <taxon>Flavobacteriaceae</taxon>
        <taxon>Capnocytophaga</taxon>
    </lineage>
</organism>
<gene>
    <name evidence="1" type="ORF">RCZ01_05540</name>
</gene>
<keyword evidence="2" id="KW-1185">Reference proteome</keyword>
<dbReference type="Proteomes" id="UP000398217">
    <property type="component" value="Unassembled WGS sequence"/>
</dbReference>
<dbReference type="EMBL" id="BLBC01000005">
    <property type="protein sequence ID" value="GET45252.1"/>
    <property type="molecule type" value="Genomic_DNA"/>
</dbReference>
<evidence type="ECO:0000313" key="2">
    <source>
        <dbReference type="Proteomes" id="UP000398217"/>
    </source>
</evidence>